<comment type="caution">
    <text evidence="1">The sequence shown here is derived from an EMBL/GenBank/DDBJ whole genome shotgun (WGS) entry which is preliminary data.</text>
</comment>
<dbReference type="EMBL" id="AVOT02053527">
    <property type="protein sequence ID" value="MBW0548313.1"/>
    <property type="molecule type" value="Genomic_DNA"/>
</dbReference>
<dbReference type="AlphaFoldDB" id="A0A9Q3P247"/>
<keyword evidence="2" id="KW-1185">Reference proteome</keyword>
<evidence type="ECO:0000313" key="2">
    <source>
        <dbReference type="Proteomes" id="UP000765509"/>
    </source>
</evidence>
<gene>
    <name evidence="1" type="ORF">O181_088028</name>
</gene>
<reference evidence="1" key="1">
    <citation type="submission" date="2021-03" db="EMBL/GenBank/DDBJ databases">
        <title>Draft genome sequence of rust myrtle Austropuccinia psidii MF-1, a brazilian biotype.</title>
        <authorList>
            <person name="Quecine M.C."/>
            <person name="Pachon D.M.R."/>
            <person name="Bonatelli M.L."/>
            <person name="Correr F.H."/>
            <person name="Franceschini L.M."/>
            <person name="Leite T.F."/>
            <person name="Margarido G.R.A."/>
            <person name="Almeida C.A."/>
            <person name="Ferrarezi J.A."/>
            <person name="Labate C.A."/>
        </authorList>
    </citation>
    <scope>NUCLEOTIDE SEQUENCE</scope>
    <source>
        <strain evidence="1">MF-1</strain>
    </source>
</reference>
<name>A0A9Q3P247_9BASI</name>
<protein>
    <submittedName>
        <fullName evidence="1">Uncharacterized protein</fullName>
    </submittedName>
</protein>
<sequence>MLKKCGSELEHALRSRCIEPCSTEEYINAIEDIETRTKIGITWQKWTSKVQISHLSKKINQIKPLSPIHPTVMSKENSINVE</sequence>
<accession>A0A9Q3P247</accession>
<evidence type="ECO:0000313" key="1">
    <source>
        <dbReference type="EMBL" id="MBW0548313.1"/>
    </source>
</evidence>
<dbReference type="Proteomes" id="UP000765509">
    <property type="component" value="Unassembled WGS sequence"/>
</dbReference>
<feature type="non-terminal residue" evidence="1">
    <location>
        <position position="82"/>
    </location>
</feature>
<organism evidence="1 2">
    <name type="scientific">Austropuccinia psidii MF-1</name>
    <dbReference type="NCBI Taxonomy" id="1389203"/>
    <lineage>
        <taxon>Eukaryota</taxon>
        <taxon>Fungi</taxon>
        <taxon>Dikarya</taxon>
        <taxon>Basidiomycota</taxon>
        <taxon>Pucciniomycotina</taxon>
        <taxon>Pucciniomycetes</taxon>
        <taxon>Pucciniales</taxon>
        <taxon>Sphaerophragmiaceae</taxon>
        <taxon>Austropuccinia</taxon>
    </lineage>
</organism>
<proteinExistence type="predicted"/>